<proteinExistence type="predicted"/>
<sequence length="236" mass="25023">MLSIASALCPGSSRQAIQSVHSGPFQVPDLARPHTAAPLQSKEQATSVTALVGRNRLPVEPRPGQVSGALSWPGRVCDADCKSATPSRQGAQAPRSAIRDADLPAQDEAPPIHAVWLALSGSPLGDGFARLGSKLQVLRPLALAKLRCYASAQPRSRFVSISRHGCPPASPSGSHQFVSSETFSPSPTNHQPTCSVPAFTTRCSLTPAPPVQYLIITTTLCVRLSKRRSNGQERPR</sequence>
<protein>
    <submittedName>
        <fullName evidence="2">Uncharacterized protein</fullName>
    </submittedName>
</protein>
<reference evidence="2" key="1">
    <citation type="submission" date="2023-06" db="EMBL/GenBank/DDBJ databases">
        <title>Genome-scale phylogeny and comparative genomics of the fungal order Sordariales.</title>
        <authorList>
            <consortium name="Lawrence Berkeley National Laboratory"/>
            <person name="Hensen N."/>
            <person name="Bonometti L."/>
            <person name="Westerberg I."/>
            <person name="Brannstrom I.O."/>
            <person name="Guillou S."/>
            <person name="Cros-Aarteil S."/>
            <person name="Calhoun S."/>
            <person name="Haridas S."/>
            <person name="Kuo A."/>
            <person name="Mondo S."/>
            <person name="Pangilinan J."/>
            <person name="Riley R."/>
            <person name="Labutti K."/>
            <person name="Andreopoulos B."/>
            <person name="Lipzen A."/>
            <person name="Chen C."/>
            <person name="Yanf M."/>
            <person name="Daum C."/>
            <person name="Ng V."/>
            <person name="Clum A."/>
            <person name="Steindorff A."/>
            <person name="Ohm R."/>
            <person name="Martin F."/>
            <person name="Silar P."/>
            <person name="Natvig D."/>
            <person name="Lalanne C."/>
            <person name="Gautier V."/>
            <person name="Ament-Velasquez S.L."/>
            <person name="Kruys A."/>
            <person name="Hutchinson M.I."/>
            <person name="Powell A.J."/>
            <person name="Barry K."/>
            <person name="Miller A.N."/>
            <person name="Grigoriev I.V."/>
            <person name="Debuchy R."/>
            <person name="Gladieux P."/>
            <person name="Thoren M.H."/>
            <person name="Johannesson H."/>
        </authorList>
    </citation>
    <scope>NUCLEOTIDE SEQUENCE</scope>
    <source>
        <strain evidence="2">SMH2532-1</strain>
    </source>
</reference>
<dbReference type="Proteomes" id="UP001174936">
    <property type="component" value="Unassembled WGS sequence"/>
</dbReference>
<evidence type="ECO:0000313" key="2">
    <source>
        <dbReference type="EMBL" id="KAK0649639.1"/>
    </source>
</evidence>
<name>A0AA40CUM8_9PEZI</name>
<accession>A0AA40CUM8</accession>
<keyword evidence="3" id="KW-1185">Reference proteome</keyword>
<dbReference type="EMBL" id="JAULSV010000003">
    <property type="protein sequence ID" value="KAK0649639.1"/>
    <property type="molecule type" value="Genomic_DNA"/>
</dbReference>
<feature type="region of interest" description="Disordered" evidence="1">
    <location>
        <begin position="170"/>
        <end position="191"/>
    </location>
</feature>
<feature type="region of interest" description="Disordered" evidence="1">
    <location>
        <begin position="24"/>
        <end position="43"/>
    </location>
</feature>
<dbReference type="AlphaFoldDB" id="A0AA40CUM8"/>
<gene>
    <name evidence="2" type="ORF">B0T16DRAFT_135209</name>
</gene>
<evidence type="ECO:0000313" key="3">
    <source>
        <dbReference type="Proteomes" id="UP001174936"/>
    </source>
</evidence>
<feature type="compositionally biased region" description="Polar residues" evidence="1">
    <location>
        <begin position="171"/>
        <end position="191"/>
    </location>
</feature>
<evidence type="ECO:0000256" key="1">
    <source>
        <dbReference type="SAM" id="MobiDB-lite"/>
    </source>
</evidence>
<comment type="caution">
    <text evidence="2">The sequence shown here is derived from an EMBL/GenBank/DDBJ whole genome shotgun (WGS) entry which is preliminary data.</text>
</comment>
<organism evidence="2 3">
    <name type="scientific">Cercophora newfieldiana</name>
    <dbReference type="NCBI Taxonomy" id="92897"/>
    <lineage>
        <taxon>Eukaryota</taxon>
        <taxon>Fungi</taxon>
        <taxon>Dikarya</taxon>
        <taxon>Ascomycota</taxon>
        <taxon>Pezizomycotina</taxon>
        <taxon>Sordariomycetes</taxon>
        <taxon>Sordariomycetidae</taxon>
        <taxon>Sordariales</taxon>
        <taxon>Lasiosphaeriaceae</taxon>
        <taxon>Cercophora</taxon>
    </lineage>
</organism>